<dbReference type="PANTHER" id="PTHR46696:SF1">
    <property type="entry name" value="CYTOCHROME P450 YJIB-RELATED"/>
    <property type="match status" value="1"/>
</dbReference>
<sequence>MLTDERPLIELATVTDLPLLSESTTAPDPQTVYGAWWARWGPIAPVLIEHGVPAWLVMGYQECCAIMRSEYSFSRDPRNWRWNQENLLPEGAGIRAFSPPEPRAGSYHHDGETRRRLRQALDDAIADLPDAQIKAATRLVCTEAIARFDAPGPVDLIADYATPVSFLATAAMLGIEGDAAMQLMRDSEIIARHQPGGLEARARIGATLMGHVRASRERFGRDLTSSLVRHPNMRSDAEVVDSAAVPLHAASMFLGAWIGRALHLELADAAFRARWSGGRLGLDDALDQVLWRDTPVANSCAPRYAMHDTVLDGNKAVRRGDALVLALSAANHDPAVHSSDPWDEVGNRSHLAWGTGPHTCPAPAQARLVTRTAIDVLLQQVDLTLMVPADQVEWAPTPWVRQPRRLPAEASLPVLHGHQVPILGDNRDTWTTRPAPSSQARPGPAGHPGNLDGTGDQVPWLEDTPPPTPTTPARGSTAPEAETPGVPSWSDLLHRST</sequence>
<comment type="caution">
    <text evidence="3">The sequence shown here is derived from an EMBL/GenBank/DDBJ whole genome shotgun (WGS) entry which is preliminary data.</text>
</comment>
<evidence type="ECO:0000313" key="4">
    <source>
        <dbReference type="Proteomes" id="UP001501094"/>
    </source>
</evidence>
<dbReference type="InterPro" id="IPR002397">
    <property type="entry name" value="Cyt_P450_B"/>
</dbReference>
<feature type="compositionally biased region" description="Polar residues" evidence="2">
    <location>
        <begin position="431"/>
        <end position="440"/>
    </location>
</feature>
<gene>
    <name evidence="3" type="ORF">GCM10009751_37200</name>
</gene>
<dbReference type="EMBL" id="BAAANL010000009">
    <property type="protein sequence ID" value="GAA1874224.1"/>
    <property type="molecule type" value="Genomic_DNA"/>
</dbReference>
<accession>A0ABN2NLA0</accession>
<dbReference type="Gene3D" id="1.10.630.10">
    <property type="entry name" value="Cytochrome P450"/>
    <property type="match status" value="1"/>
</dbReference>
<dbReference type="PRINTS" id="PR00359">
    <property type="entry name" value="BP450"/>
</dbReference>
<organism evidence="3 4">
    <name type="scientific">Myceligenerans crystallogenes</name>
    <dbReference type="NCBI Taxonomy" id="316335"/>
    <lineage>
        <taxon>Bacteria</taxon>
        <taxon>Bacillati</taxon>
        <taxon>Actinomycetota</taxon>
        <taxon>Actinomycetes</taxon>
        <taxon>Micrococcales</taxon>
        <taxon>Promicromonosporaceae</taxon>
        <taxon>Myceligenerans</taxon>
    </lineage>
</organism>
<feature type="region of interest" description="Disordered" evidence="2">
    <location>
        <begin position="417"/>
        <end position="497"/>
    </location>
</feature>
<dbReference type="PANTHER" id="PTHR46696">
    <property type="entry name" value="P450, PUTATIVE (EUROFUNG)-RELATED"/>
    <property type="match status" value="1"/>
</dbReference>
<protein>
    <submittedName>
        <fullName evidence="3">Cytochrome P450</fullName>
    </submittedName>
</protein>
<dbReference type="SUPFAM" id="SSF48264">
    <property type="entry name" value="Cytochrome P450"/>
    <property type="match status" value="1"/>
</dbReference>
<dbReference type="RefSeq" id="WP_344105923.1">
    <property type="nucleotide sequence ID" value="NZ_BAAANL010000009.1"/>
</dbReference>
<dbReference type="Proteomes" id="UP001501094">
    <property type="component" value="Unassembled WGS sequence"/>
</dbReference>
<dbReference type="InterPro" id="IPR036396">
    <property type="entry name" value="Cyt_P450_sf"/>
</dbReference>
<evidence type="ECO:0000313" key="3">
    <source>
        <dbReference type="EMBL" id="GAA1874224.1"/>
    </source>
</evidence>
<comment type="similarity">
    <text evidence="1">Belongs to the cytochrome P450 family.</text>
</comment>
<proteinExistence type="inferred from homology"/>
<keyword evidence="4" id="KW-1185">Reference proteome</keyword>
<reference evidence="3 4" key="1">
    <citation type="journal article" date="2019" name="Int. J. Syst. Evol. Microbiol.">
        <title>The Global Catalogue of Microorganisms (GCM) 10K type strain sequencing project: providing services to taxonomists for standard genome sequencing and annotation.</title>
        <authorList>
            <consortium name="The Broad Institute Genomics Platform"/>
            <consortium name="The Broad Institute Genome Sequencing Center for Infectious Disease"/>
            <person name="Wu L."/>
            <person name="Ma J."/>
        </authorList>
    </citation>
    <scope>NUCLEOTIDE SEQUENCE [LARGE SCALE GENOMIC DNA]</scope>
    <source>
        <strain evidence="3 4">JCM 14326</strain>
    </source>
</reference>
<name>A0ABN2NLA0_9MICO</name>
<evidence type="ECO:0000256" key="1">
    <source>
        <dbReference type="ARBA" id="ARBA00010617"/>
    </source>
</evidence>
<evidence type="ECO:0000256" key="2">
    <source>
        <dbReference type="SAM" id="MobiDB-lite"/>
    </source>
</evidence>